<dbReference type="GO" id="GO:2001069">
    <property type="term" value="F:glycogen binding"/>
    <property type="evidence" value="ECO:0007669"/>
    <property type="project" value="TreeGrafter"/>
</dbReference>
<name>A0A6P8HMB0_ACTTE</name>
<dbReference type="InParanoid" id="A0A6P8HMB0"/>
<protein>
    <submittedName>
        <fullName evidence="3">Glycogen-binding subunit 76A-like</fullName>
    </submittedName>
</protein>
<proteinExistence type="predicted"/>
<dbReference type="Pfam" id="PF03370">
    <property type="entry name" value="CBM_21"/>
    <property type="match status" value="1"/>
</dbReference>
<gene>
    <name evidence="3" type="primary">LOC116290791</name>
</gene>
<dbReference type="OrthoDB" id="1881at2759"/>
<dbReference type="RefSeq" id="XP_031553790.1">
    <property type="nucleotide sequence ID" value="XM_031697930.1"/>
</dbReference>
<dbReference type="InterPro" id="IPR038175">
    <property type="entry name" value="CBM21_dom_sf"/>
</dbReference>
<dbReference type="InterPro" id="IPR050782">
    <property type="entry name" value="PP1_regulatory_subunit_3"/>
</dbReference>
<evidence type="ECO:0000313" key="3">
    <source>
        <dbReference type="RefSeq" id="XP_031553790.1"/>
    </source>
</evidence>
<dbReference type="Gene3D" id="2.60.40.2440">
    <property type="entry name" value="Carbohydrate binding type-21 domain"/>
    <property type="match status" value="1"/>
</dbReference>
<feature type="domain" description="CBM21" evidence="1">
    <location>
        <begin position="88"/>
        <end position="195"/>
    </location>
</feature>
<dbReference type="PANTHER" id="PTHR12307">
    <property type="entry name" value="PROTEIN PHOSPHATASE 1 REGULATORY SUBUNIT"/>
    <property type="match status" value="1"/>
</dbReference>
<dbReference type="GO" id="GO:0000164">
    <property type="term" value="C:protein phosphatase type 1 complex"/>
    <property type="evidence" value="ECO:0007669"/>
    <property type="project" value="TreeGrafter"/>
</dbReference>
<evidence type="ECO:0000313" key="2">
    <source>
        <dbReference type="Proteomes" id="UP000515163"/>
    </source>
</evidence>
<evidence type="ECO:0000259" key="1">
    <source>
        <dbReference type="PROSITE" id="PS51159"/>
    </source>
</evidence>
<dbReference type="GO" id="GO:0005979">
    <property type="term" value="P:regulation of glycogen biosynthetic process"/>
    <property type="evidence" value="ECO:0007669"/>
    <property type="project" value="TreeGrafter"/>
</dbReference>
<dbReference type="GO" id="GO:0008157">
    <property type="term" value="F:protein phosphatase 1 binding"/>
    <property type="evidence" value="ECO:0007669"/>
    <property type="project" value="TreeGrafter"/>
</dbReference>
<reference evidence="3" key="1">
    <citation type="submission" date="2025-08" db="UniProtKB">
        <authorList>
            <consortium name="RefSeq"/>
        </authorList>
    </citation>
    <scope>IDENTIFICATION</scope>
    <source>
        <tissue evidence="3">Tentacle</tissue>
    </source>
</reference>
<dbReference type="InterPro" id="IPR005036">
    <property type="entry name" value="CBM21_dom"/>
</dbReference>
<sequence length="222" mass="25949">MPASTKVKTNILGTAKSDSNLNEGRKDKKVHFADTLGLSLVDVCYYRDTAPRSYHRKIAIRPTFFERERVDRARLLNFIQPLCGKKLIDTLEKQSVALESITIRDYSISGSVKVQNIDYEKKVFIRYTKDSWQSYSDITAEYVYGSNSGTTDTFSFVLVIPNDLEKDFKIEFAICYEVLGHKFWDNNYGDNFRIMWYGSRQFLKSRDLFDIFQCSRFTGFWM</sequence>
<accession>A0A6P8HMB0</accession>
<organism evidence="2 3">
    <name type="scientific">Actinia tenebrosa</name>
    <name type="common">Australian red waratah sea anemone</name>
    <dbReference type="NCBI Taxonomy" id="6105"/>
    <lineage>
        <taxon>Eukaryota</taxon>
        <taxon>Metazoa</taxon>
        <taxon>Cnidaria</taxon>
        <taxon>Anthozoa</taxon>
        <taxon>Hexacorallia</taxon>
        <taxon>Actiniaria</taxon>
        <taxon>Actiniidae</taxon>
        <taxon>Actinia</taxon>
    </lineage>
</organism>
<dbReference type="AlphaFoldDB" id="A0A6P8HMB0"/>
<dbReference type="GeneID" id="116290791"/>
<dbReference type="Proteomes" id="UP000515163">
    <property type="component" value="Unplaced"/>
</dbReference>
<dbReference type="PANTHER" id="PTHR12307:SF36">
    <property type="entry name" value="GLYCOGEN-BINDING SUBUNIT 76A"/>
    <property type="match status" value="1"/>
</dbReference>
<dbReference type="PROSITE" id="PS51159">
    <property type="entry name" value="CBM21"/>
    <property type="match status" value="1"/>
</dbReference>
<dbReference type="KEGG" id="aten:116290791"/>
<keyword evidence="2" id="KW-1185">Reference proteome</keyword>